<gene>
    <name evidence="6" type="primary">degA_3</name>
    <name evidence="6" type="ORF">NCTC11923_01835</name>
</gene>
<dbReference type="KEGG" id="asla:NCTC11923_01835"/>
<feature type="domain" description="HTH lacI-type" evidence="5">
    <location>
        <begin position="7"/>
        <end position="63"/>
    </location>
</feature>
<evidence type="ECO:0000313" key="7">
    <source>
        <dbReference type="Proteomes" id="UP000276899"/>
    </source>
</evidence>
<dbReference type="CDD" id="cd01392">
    <property type="entry name" value="HTH_LacI"/>
    <property type="match status" value="1"/>
</dbReference>
<evidence type="ECO:0000256" key="3">
    <source>
        <dbReference type="ARBA" id="ARBA00023125"/>
    </source>
</evidence>
<evidence type="ECO:0000313" key="6">
    <source>
        <dbReference type="EMBL" id="VEG75177.1"/>
    </source>
</evidence>
<evidence type="ECO:0000256" key="4">
    <source>
        <dbReference type="ARBA" id="ARBA00023163"/>
    </source>
</evidence>
<dbReference type="InterPro" id="IPR010982">
    <property type="entry name" value="Lambda_DNA-bd_dom_sf"/>
</dbReference>
<keyword evidence="2" id="KW-0805">Transcription regulation</keyword>
<dbReference type="EMBL" id="LR134363">
    <property type="protein sequence ID" value="VEG75177.1"/>
    <property type="molecule type" value="Genomic_DNA"/>
</dbReference>
<name>A0A3S4SG20_9ACTO</name>
<dbReference type="CDD" id="cd06288">
    <property type="entry name" value="PBP1_sucrose_transcription_regulator"/>
    <property type="match status" value="1"/>
</dbReference>
<dbReference type="GO" id="GO:0003700">
    <property type="term" value="F:DNA-binding transcription factor activity"/>
    <property type="evidence" value="ECO:0007669"/>
    <property type="project" value="TreeGrafter"/>
</dbReference>
<accession>A0A3S4SG20</accession>
<dbReference type="Gene3D" id="1.10.260.40">
    <property type="entry name" value="lambda repressor-like DNA-binding domains"/>
    <property type="match status" value="1"/>
</dbReference>
<dbReference type="Gene3D" id="3.40.50.2300">
    <property type="match status" value="2"/>
</dbReference>
<protein>
    <submittedName>
        <fullName evidence="6">Degradation activator</fullName>
    </submittedName>
</protein>
<dbReference type="SUPFAM" id="SSF47413">
    <property type="entry name" value="lambda repressor-like DNA-binding domains"/>
    <property type="match status" value="1"/>
</dbReference>
<dbReference type="SMART" id="SM00354">
    <property type="entry name" value="HTH_LACI"/>
    <property type="match status" value="1"/>
</dbReference>
<dbReference type="InterPro" id="IPR028082">
    <property type="entry name" value="Peripla_BP_I"/>
</dbReference>
<keyword evidence="4" id="KW-0804">Transcription</keyword>
<keyword evidence="7" id="KW-1185">Reference proteome</keyword>
<dbReference type="InterPro" id="IPR000843">
    <property type="entry name" value="HTH_LacI"/>
</dbReference>
<dbReference type="PANTHER" id="PTHR30146:SF148">
    <property type="entry name" value="HTH-TYPE TRANSCRIPTIONAL REPRESSOR PURR-RELATED"/>
    <property type="match status" value="1"/>
</dbReference>
<dbReference type="RefSeq" id="WP_034514988.1">
    <property type="nucleotide sequence ID" value="NZ_CBCRWE010000022.1"/>
</dbReference>
<evidence type="ECO:0000256" key="1">
    <source>
        <dbReference type="ARBA" id="ARBA00022491"/>
    </source>
</evidence>
<dbReference type="InterPro" id="IPR046335">
    <property type="entry name" value="LacI/GalR-like_sensor"/>
</dbReference>
<evidence type="ECO:0000256" key="2">
    <source>
        <dbReference type="ARBA" id="ARBA00023015"/>
    </source>
</evidence>
<keyword evidence="1" id="KW-0678">Repressor</keyword>
<dbReference type="AlphaFoldDB" id="A0A3S4SG20"/>
<dbReference type="PROSITE" id="PS50932">
    <property type="entry name" value="HTH_LACI_2"/>
    <property type="match status" value="1"/>
</dbReference>
<sequence length="348" mass="37467">MAGRKSVGIRDVAREAGVSVTTVSHILNQVPYARASDATRQRVHAVAAQLGYEPNRMARGLRTQRSEMIGLLSEDIATTPHAGQIILGAQAAAREAGLTIVLVNTTQEPTAADRDTDILLRQSVDGVLYATMYHRTVKVPQALAGVPTVLIDAQDKESRVPWTVPDETSGARAAVEELTEHGHRRIGFITNTDDVPATHGRLEGYRAGLRSVGLTDDDMLVVARPSETPGGYQAAIELLSRNQEVTALFCYNDRMAMGAYRAAAELGLRIPEDLSIVGFDNQEIIADGLFPALTTVALPHYDMGQWATRKLITMLPGGDDGQTSIPDSAVLPCPLVRRSSVTAPRSRA</sequence>
<dbReference type="PROSITE" id="PS00356">
    <property type="entry name" value="HTH_LACI_1"/>
    <property type="match status" value="1"/>
</dbReference>
<reference evidence="6 7" key="1">
    <citation type="submission" date="2018-12" db="EMBL/GenBank/DDBJ databases">
        <authorList>
            <consortium name="Pathogen Informatics"/>
        </authorList>
    </citation>
    <scope>NUCLEOTIDE SEQUENCE [LARGE SCALE GENOMIC DNA]</scope>
    <source>
        <strain evidence="6 7">NCTC11923</strain>
    </source>
</reference>
<dbReference type="PANTHER" id="PTHR30146">
    <property type="entry name" value="LACI-RELATED TRANSCRIPTIONAL REPRESSOR"/>
    <property type="match status" value="1"/>
</dbReference>
<dbReference type="GO" id="GO:0000976">
    <property type="term" value="F:transcription cis-regulatory region binding"/>
    <property type="evidence" value="ECO:0007669"/>
    <property type="project" value="TreeGrafter"/>
</dbReference>
<proteinExistence type="predicted"/>
<dbReference type="Pfam" id="PF13377">
    <property type="entry name" value="Peripla_BP_3"/>
    <property type="match status" value="1"/>
</dbReference>
<evidence type="ECO:0000259" key="5">
    <source>
        <dbReference type="PROSITE" id="PS50932"/>
    </source>
</evidence>
<dbReference type="STRING" id="1278298.GCA_000428685_02213"/>
<dbReference type="Pfam" id="PF00356">
    <property type="entry name" value="LacI"/>
    <property type="match status" value="1"/>
</dbReference>
<keyword evidence="3" id="KW-0238">DNA-binding</keyword>
<dbReference type="SUPFAM" id="SSF53822">
    <property type="entry name" value="Periplasmic binding protein-like I"/>
    <property type="match status" value="1"/>
</dbReference>
<dbReference type="Proteomes" id="UP000276899">
    <property type="component" value="Chromosome"/>
</dbReference>
<organism evidence="6 7">
    <name type="scientific">Actinomyces slackii</name>
    <dbReference type="NCBI Taxonomy" id="52774"/>
    <lineage>
        <taxon>Bacteria</taxon>
        <taxon>Bacillati</taxon>
        <taxon>Actinomycetota</taxon>
        <taxon>Actinomycetes</taxon>
        <taxon>Actinomycetales</taxon>
        <taxon>Actinomycetaceae</taxon>
        <taxon>Actinomyces</taxon>
    </lineage>
</organism>